<dbReference type="InterPro" id="IPR008974">
    <property type="entry name" value="TRAF-like"/>
</dbReference>
<sequence length="338" mass="38498">MNRKDYIPLYLTRSTEDDGPKEFQLKYELSVLTVNGSIHRTVKYDYTFKNGQGYGSPSIAKVNNVFKHQLVDYLTRDSLTVCCKILTGKGNIQTVTRFKARTRIKIEETSFLLEIENFSALTTPQKKQGWSTSKKGINFSSKIYFTDCSCCEEKIIVEIIPSKTDQILTKCNLFLLEASGKTIPCGEADNRFDVTGRDIQKLRLTLTRNDILERKSEYLPHDKLSVLCECVFSSGVEYERIEKTLYELPTVAVNHLNDKDRKGVCNVSKKLTACSSALDDFQGIYNNQILTDVEVKTKTKSFKAHKNILSARSPVFKSMMTNDMKEKNTPADAIFYNE</sequence>
<reference evidence="2" key="1">
    <citation type="journal article" date="2020" name="bioRxiv">
        <title>Chromosome-level reference genome of the European wasp spider Argiope bruennichi: a resource for studies on range expansion and evolutionary adaptation.</title>
        <authorList>
            <person name="Sheffer M.M."/>
            <person name="Hoppe A."/>
            <person name="Krehenwinkel H."/>
            <person name="Uhl G."/>
            <person name="Kuss A.W."/>
            <person name="Jensen L."/>
            <person name="Jensen C."/>
            <person name="Gillespie R.G."/>
            <person name="Hoff K.J."/>
            <person name="Prost S."/>
        </authorList>
    </citation>
    <scope>NUCLEOTIDE SEQUENCE</scope>
</reference>
<dbReference type="CDD" id="cd18186">
    <property type="entry name" value="BTB_POZ_ZBTB_KLHL-like"/>
    <property type="match status" value="1"/>
</dbReference>
<accession>A0A8T0EQG2</accession>
<comment type="caution">
    <text evidence="2">The sequence shown here is derived from an EMBL/GenBank/DDBJ whole genome shotgun (WGS) entry which is preliminary data.</text>
</comment>
<dbReference type="SUPFAM" id="SSF54695">
    <property type="entry name" value="POZ domain"/>
    <property type="match status" value="1"/>
</dbReference>
<name>A0A8T0EQG2_ARGBR</name>
<dbReference type="Gene3D" id="2.60.210.10">
    <property type="entry name" value="Apoptosis, Tumor Necrosis Factor Receptor Associated Protein 2, Chain A"/>
    <property type="match status" value="1"/>
</dbReference>
<dbReference type="Proteomes" id="UP000807504">
    <property type="component" value="Unassembled WGS sequence"/>
</dbReference>
<keyword evidence="3" id="KW-1185">Reference proteome</keyword>
<dbReference type="PANTHER" id="PTHR24413">
    <property type="entry name" value="SPECKLE-TYPE POZ PROTEIN"/>
    <property type="match status" value="1"/>
</dbReference>
<dbReference type="Pfam" id="PF00651">
    <property type="entry name" value="BTB"/>
    <property type="match status" value="1"/>
</dbReference>
<dbReference type="AlphaFoldDB" id="A0A8T0EQG2"/>
<dbReference type="Pfam" id="PF00917">
    <property type="entry name" value="MATH"/>
    <property type="match status" value="1"/>
</dbReference>
<evidence type="ECO:0000259" key="1">
    <source>
        <dbReference type="PROSITE" id="PS50097"/>
    </source>
</evidence>
<dbReference type="InterPro" id="IPR000210">
    <property type="entry name" value="BTB/POZ_dom"/>
</dbReference>
<dbReference type="EMBL" id="JABXBU010002072">
    <property type="protein sequence ID" value="KAF8777728.1"/>
    <property type="molecule type" value="Genomic_DNA"/>
</dbReference>
<evidence type="ECO:0000313" key="3">
    <source>
        <dbReference type="Proteomes" id="UP000807504"/>
    </source>
</evidence>
<proteinExistence type="predicted"/>
<feature type="domain" description="BTB" evidence="1">
    <location>
        <begin position="291"/>
        <end position="338"/>
    </location>
</feature>
<dbReference type="SUPFAM" id="SSF49599">
    <property type="entry name" value="TRAF domain-like"/>
    <property type="match status" value="1"/>
</dbReference>
<organism evidence="2 3">
    <name type="scientific">Argiope bruennichi</name>
    <name type="common">Wasp spider</name>
    <name type="synonym">Aranea bruennichi</name>
    <dbReference type="NCBI Taxonomy" id="94029"/>
    <lineage>
        <taxon>Eukaryota</taxon>
        <taxon>Metazoa</taxon>
        <taxon>Ecdysozoa</taxon>
        <taxon>Arthropoda</taxon>
        <taxon>Chelicerata</taxon>
        <taxon>Arachnida</taxon>
        <taxon>Araneae</taxon>
        <taxon>Araneomorphae</taxon>
        <taxon>Entelegynae</taxon>
        <taxon>Araneoidea</taxon>
        <taxon>Araneidae</taxon>
        <taxon>Argiope</taxon>
    </lineage>
</organism>
<dbReference type="GO" id="GO:0030163">
    <property type="term" value="P:protein catabolic process"/>
    <property type="evidence" value="ECO:0007669"/>
    <property type="project" value="UniProtKB-ARBA"/>
</dbReference>
<evidence type="ECO:0000313" key="2">
    <source>
        <dbReference type="EMBL" id="KAF8777728.1"/>
    </source>
</evidence>
<dbReference type="InterPro" id="IPR011333">
    <property type="entry name" value="SKP1/BTB/POZ_sf"/>
</dbReference>
<dbReference type="InterPro" id="IPR002083">
    <property type="entry name" value="MATH/TRAF_dom"/>
</dbReference>
<reference evidence="2" key="2">
    <citation type="submission" date="2020-06" db="EMBL/GenBank/DDBJ databases">
        <authorList>
            <person name="Sheffer M."/>
        </authorList>
    </citation>
    <scope>NUCLEOTIDE SEQUENCE</scope>
</reference>
<gene>
    <name evidence="2" type="ORF">HNY73_014543</name>
</gene>
<dbReference type="Gene3D" id="3.30.710.10">
    <property type="entry name" value="Potassium Channel Kv1.1, Chain A"/>
    <property type="match status" value="1"/>
</dbReference>
<protein>
    <submittedName>
        <fullName evidence="2">TD and POZ domain-containing protein 3</fullName>
    </submittedName>
</protein>
<dbReference type="PROSITE" id="PS50097">
    <property type="entry name" value="BTB"/>
    <property type="match status" value="1"/>
</dbReference>